<name>A0ABW7ND00_9BACT</name>
<dbReference type="PANTHER" id="PTHR35807">
    <property type="entry name" value="TRANSCRIPTIONAL REGULATOR REDD-RELATED"/>
    <property type="match status" value="1"/>
</dbReference>
<accession>A0ABW7ND00</accession>
<keyword evidence="1" id="KW-0472">Membrane</keyword>
<keyword evidence="3" id="KW-1185">Reference proteome</keyword>
<keyword evidence="1" id="KW-1133">Transmembrane helix</keyword>
<comment type="caution">
    <text evidence="2">The sequence shown here is derived from an EMBL/GenBank/DDBJ whole genome shotgun (WGS) entry which is preliminary data.</text>
</comment>
<dbReference type="EMBL" id="JBIPKE010000018">
    <property type="protein sequence ID" value="MFH6984639.1"/>
    <property type="molecule type" value="Genomic_DNA"/>
</dbReference>
<dbReference type="Gene3D" id="2.120.10.80">
    <property type="entry name" value="Kelch-type beta propeller"/>
    <property type="match status" value="1"/>
</dbReference>
<protein>
    <submittedName>
        <fullName evidence="2">Kelch repeat-containing protein</fullName>
    </submittedName>
</protein>
<dbReference type="Proteomes" id="UP001610063">
    <property type="component" value="Unassembled WGS sequence"/>
</dbReference>
<evidence type="ECO:0000313" key="2">
    <source>
        <dbReference type="EMBL" id="MFH6984639.1"/>
    </source>
</evidence>
<gene>
    <name evidence="2" type="ORF">ACHKAR_14385</name>
</gene>
<dbReference type="InterPro" id="IPR051677">
    <property type="entry name" value="AfsR-DnrI-RedD_regulator"/>
</dbReference>
<evidence type="ECO:0000313" key="3">
    <source>
        <dbReference type="Proteomes" id="UP001610063"/>
    </source>
</evidence>
<organism evidence="2 3">
    <name type="scientific">Marinoscillum luteum</name>
    <dbReference type="NCBI Taxonomy" id="861051"/>
    <lineage>
        <taxon>Bacteria</taxon>
        <taxon>Pseudomonadati</taxon>
        <taxon>Bacteroidota</taxon>
        <taxon>Cytophagia</taxon>
        <taxon>Cytophagales</taxon>
        <taxon>Reichenbachiellaceae</taxon>
        <taxon>Marinoscillum</taxon>
    </lineage>
</organism>
<sequence length="826" mass="95684">MNHLVLLLLSVISIQTNPTQGLRFKDNTHPIDERTSYNVFNDQSVEFSGHFSIEFDLSLYSTHQIGYILRIKDAKNSTIYNLFFEEQNDDLVFKFNEEGVSSLVTARLDKDILNKARWIHVGISFNLQQNQLKLSIQDQIHTIEKLDLPDTYHPTVIFGKSDYIIEVPSFAIRDLSIGDGNKYTFQLSEGRGKAVHDEEGNAIGWVENPDWLINDAYFWRLKHSFKSRAVAGSCHNPTNNEIYYFNKDTLFQYNTKTDRANVIVLKNECPINFTTGTSFIDAENNKLYVYEVYTNTNEPSVASLDLTSFEWKTESYDKLQKRLFHHGRFFDAKRDRFVLFGGFGDKRYSNSFYSYSTTTKDWEEILTDLEGDFISPRYFASISYVEQEQSIYIFGGMGNKSGDQIVGRKYMHDLYEVNLETKRTSKLWDIPWDNIEMVPVRSMVIMDSSFYTLCYPEHYTDSFLKLYQYSLQDGVFKILGDSIPIHSDKMNTNANIYYSSSEQTLYALVQEFEDDDIASQLKIYSIAFPAVTVDKLMTQAKSDSSVATKLIILLLSMLFIVILGYLLLKKRAKSIKQRGSREMSEKGTSPTDEHKPNSIFLFGNFTVFDRGGKDISYMFSSRLTEMFCLILQHSVKEGINSKNLSNMLWPDKEGEKLKNSRGVTINNLRKVLSELDGIELIYENGYYRLTHTPELHCDYINFVEILSSNKLAEHQESFAQIVSRGKFLNNLNEPIFDSFKTSTERKLEPILIVEIEKSYSSGLFLTSIALSKALFEIDPLSDVALEYQIKSLQNMERRDEALIKYNEFLIRYRKVMKQDYPKQFKI</sequence>
<proteinExistence type="predicted"/>
<dbReference type="RefSeq" id="WP_395418038.1">
    <property type="nucleotide sequence ID" value="NZ_JBIPKE010000018.1"/>
</dbReference>
<dbReference type="InterPro" id="IPR015915">
    <property type="entry name" value="Kelch-typ_b-propeller"/>
</dbReference>
<dbReference type="Pfam" id="PF24681">
    <property type="entry name" value="Kelch_KLHDC2_KLHL20_DRC7"/>
    <property type="match status" value="1"/>
</dbReference>
<evidence type="ECO:0000256" key="1">
    <source>
        <dbReference type="SAM" id="Phobius"/>
    </source>
</evidence>
<feature type="transmembrane region" description="Helical" evidence="1">
    <location>
        <begin position="550"/>
        <end position="568"/>
    </location>
</feature>
<reference evidence="2 3" key="1">
    <citation type="journal article" date="2013" name="Int. J. Syst. Evol. Microbiol.">
        <title>Marinoscillum luteum sp. nov., isolated from marine sediment.</title>
        <authorList>
            <person name="Cha I.T."/>
            <person name="Park S.J."/>
            <person name="Kim S.J."/>
            <person name="Kim J.G."/>
            <person name="Jung M.Y."/>
            <person name="Shin K.S."/>
            <person name="Kwon K.K."/>
            <person name="Yang S.H."/>
            <person name="Seo Y.S."/>
            <person name="Rhee S.K."/>
        </authorList>
    </citation>
    <scope>NUCLEOTIDE SEQUENCE [LARGE SCALE GENOMIC DNA]</scope>
    <source>
        <strain evidence="2 3">KCTC 23939</strain>
    </source>
</reference>
<dbReference type="PANTHER" id="PTHR35807:SF1">
    <property type="entry name" value="TRANSCRIPTIONAL REGULATOR REDD"/>
    <property type="match status" value="1"/>
</dbReference>
<dbReference type="SUPFAM" id="SSF117281">
    <property type="entry name" value="Kelch motif"/>
    <property type="match status" value="1"/>
</dbReference>
<keyword evidence="1" id="KW-0812">Transmembrane</keyword>